<reference evidence="2" key="1">
    <citation type="submission" date="2020-04" db="EMBL/GenBank/DDBJ databases">
        <authorList>
            <person name="Alioto T."/>
            <person name="Alioto T."/>
            <person name="Gomez Garrido J."/>
        </authorList>
    </citation>
    <scope>NUCLEOTIDE SEQUENCE</scope>
    <source>
        <strain evidence="2">A484AB</strain>
    </source>
</reference>
<name>A0A7D9K1T3_PARCT</name>
<dbReference type="AlphaFoldDB" id="A0A7D9K1T3"/>
<sequence length="100" mass="11312">VNDVDYWLSTPEPKPATQTPSESLKNEVKPDLPEPPVSVAVETPKSSKSKKSKSEKKSKEKKHKHKKKPRDEPEVQEIQPDVPAEEPSMISLVEVEQEEE</sequence>
<feature type="non-terminal residue" evidence="2">
    <location>
        <position position="100"/>
    </location>
</feature>
<feature type="compositionally biased region" description="Basic residues" evidence="1">
    <location>
        <begin position="47"/>
        <end position="68"/>
    </location>
</feature>
<accession>A0A7D9K1T3</accession>
<evidence type="ECO:0000313" key="3">
    <source>
        <dbReference type="Proteomes" id="UP001152795"/>
    </source>
</evidence>
<protein>
    <submittedName>
        <fullName evidence="2">Uncharacterized protein</fullName>
    </submittedName>
</protein>
<feature type="region of interest" description="Disordered" evidence="1">
    <location>
        <begin position="1"/>
        <end position="100"/>
    </location>
</feature>
<proteinExistence type="predicted"/>
<dbReference type="EMBL" id="CACRXK020025722">
    <property type="protein sequence ID" value="CAB4039685.1"/>
    <property type="molecule type" value="Genomic_DNA"/>
</dbReference>
<comment type="caution">
    <text evidence="2">The sequence shown here is derived from an EMBL/GenBank/DDBJ whole genome shotgun (WGS) entry which is preliminary data.</text>
</comment>
<evidence type="ECO:0000256" key="1">
    <source>
        <dbReference type="SAM" id="MobiDB-lite"/>
    </source>
</evidence>
<dbReference type="Proteomes" id="UP001152795">
    <property type="component" value="Unassembled WGS sequence"/>
</dbReference>
<organism evidence="2 3">
    <name type="scientific">Paramuricea clavata</name>
    <name type="common">Red gorgonian</name>
    <name type="synonym">Violescent sea-whip</name>
    <dbReference type="NCBI Taxonomy" id="317549"/>
    <lineage>
        <taxon>Eukaryota</taxon>
        <taxon>Metazoa</taxon>
        <taxon>Cnidaria</taxon>
        <taxon>Anthozoa</taxon>
        <taxon>Octocorallia</taxon>
        <taxon>Malacalcyonacea</taxon>
        <taxon>Plexauridae</taxon>
        <taxon>Paramuricea</taxon>
    </lineage>
</organism>
<evidence type="ECO:0000313" key="2">
    <source>
        <dbReference type="EMBL" id="CAB4039685.1"/>
    </source>
</evidence>
<gene>
    <name evidence="2" type="ORF">PACLA_8A064043</name>
</gene>
<feature type="non-terminal residue" evidence="2">
    <location>
        <position position="1"/>
    </location>
</feature>
<keyword evidence="3" id="KW-1185">Reference proteome</keyword>